<reference evidence="2" key="1">
    <citation type="submission" date="2018-05" db="EMBL/GenBank/DDBJ databases">
        <authorList>
            <person name="Lanie J.A."/>
            <person name="Ng W.-L."/>
            <person name="Kazmierczak K.M."/>
            <person name="Andrzejewski T.M."/>
            <person name="Davidsen T.M."/>
            <person name="Wayne K.J."/>
            <person name="Tettelin H."/>
            <person name="Glass J.I."/>
            <person name="Rusch D."/>
            <person name="Podicherti R."/>
            <person name="Tsui H.-C.T."/>
            <person name="Winkler M.E."/>
        </authorList>
    </citation>
    <scope>NUCLEOTIDE SEQUENCE</scope>
</reference>
<keyword evidence="1" id="KW-1133">Transmembrane helix</keyword>
<proteinExistence type="predicted"/>
<feature type="transmembrane region" description="Helical" evidence="1">
    <location>
        <begin position="40"/>
        <end position="59"/>
    </location>
</feature>
<dbReference type="EMBL" id="UINC01021011">
    <property type="protein sequence ID" value="SVA87664.1"/>
    <property type="molecule type" value="Genomic_DNA"/>
</dbReference>
<accession>A0A381ZEW0</accession>
<organism evidence="2">
    <name type="scientific">marine metagenome</name>
    <dbReference type="NCBI Taxonomy" id="408172"/>
    <lineage>
        <taxon>unclassified sequences</taxon>
        <taxon>metagenomes</taxon>
        <taxon>ecological metagenomes</taxon>
    </lineage>
</organism>
<dbReference type="NCBIfam" id="TIGR04391">
    <property type="entry name" value="CcmD_alt_fam"/>
    <property type="match status" value="1"/>
</dbReference>
<protein>
    <recommendedName>
        <fullName evidence="3">CcmD family protein</fullName>
    </recommendedName>
</protein>
<sequence>VLFIFIAAVSMLVWEKSFVFADSSLISEAQQNDPEANLKYLFAVFFLVWALFFGYIFFLSRRLKEMRNEVTILKKIISEKNNT</sequence>
<feature type="non-terminal residue" evidence="2">
    <location>
        <position position="1"/>
    </location>
</feature>
<evidence type="ECO:0000256" key="1">
    <source>
        <dbReference type="SAM" id="Phobius"/>
    </source>
</evidence>
<dbReference type="AlphaFoldDB" id="A0A381ZEW0"/>
<name>A0A381ZEW0_9ZZZZ</name>
<gene>
    <name evidence="2" type="ORF">METZ01_LOCUS140518</name>
</gene>
<dbReference type="InterPro" id="IPR030888">
    <property type="entry name" value="Put_ccm"/>
</dbReference>
<keyword evidence="1" id="KW-0472">Membrane</keyword>
<keyword evidence="1" id="KW-0812">Transmembrane</keyword>
<evidence type="ECO:0008006" key="3">
    <source>
        <dbReference type="Google" id="ProtNLM"/>
    </source>
</evidence>
<evidence type="ECO:0000313" key="2">
    <source>
        <dbReference type="EMBL" id="SVA87664.1"/>
    </source>
</evidence>